<organism evidence="2 3">
    <name type="scientific">Sulfodiicoccus acidiphilus</name>
    <dbReference type="NCBI Taxonomy" id="1670455"/>
    <lineage>
        <taxon>Archaea</taxon>
        <taxon>Thermoproteota</taxon>
        <taxon>Thermoprotei</taxon>
        <taxon>Sulfolobales</taxon>
        <taxon>Sulfolobaceae</taxon>
        <taxon>Sulfodiicoccus</taxon>
    </lineage>
</organism>
<protein>
    <recommendedName>
        <fullName evidence="4">DUF973 domain-containing protein</fullName>
    </recommendedName>
</protein>
<comment type="caution">
    <text evidence="2">The sequence shown here is derived from an EMBL/GenBank/DDBJ whole genome shotgun (WGS) entry which is preliminary data.</text>
</comment>
<dbReference type="RefSeq" id="WP_188848623.1">
    <property type="nucleotide sequence ID" value="NZ_BMQS01000021.1"/>
</dbReference>
<proteinExistence type="predicted"/>
<evidence type="ECO:0000313" key="3">
    <source>
        <dbReference type="Proteomes" id="UP000616143"/>
    </source>
</evidence>
<feature type="transmembrane region" description="Helical" evidence="1">
    <location>
        <begin position="167"/>
        <end position="195"/>
    </location>
</feature>
<evidence type="ECO:0008006" key="4">
    <source>
        <dbReference type="Google" id="ProtNLM"/>
    </source>
</evidence>
<feature type="transmembrane region" description="Helical" evidence="1">
    <location>
        <begin position="207"/>
        <end position="228"/>
    </location>
</feature>
<keyword evidence="1" id="KW-1133">Transmembrane helix</keyword>
<dbReference type="OrthoDB" id="43683at2157"/>
<dbReference type="AlphaFoldDB" id="A0A830H2T3"/>
<dbReference type="EMBL" id="BMQS01000021">
    <property type="protein sequence ID" value="GGU02003.1"/>
    <property type="molecule type" value="Genomic_DNA"/>
</dbReference>
<keyword evidence="1" id="KW-0472">Membrane</keyword>
<feature type="transmembrane region" description="Helical" evidence="1">
    <location>
        <begin position="99"/>
        <end position="124"/>
    </location>
</feature>
<reference evidence="2" key="1">
    <citation type="journal article" date="2014" name="Int. J. Syst. Evol. Microbiol.">
        <title>Complete genome sequence of Corynebacterium casei LMG S-19264T (=DSM 44701T), isolated from a smear-ripened cheese.</title>
        <authorList>
            <consortium name="US DOE Joint Genome Institute (JGI-PGF)"/>
            <person name="Walter F."/>
            <person name="Albersmeier A."/>
            <person name="Kalinowski J."/>
            <person name="Ruckert C."/>
        </authorList>
    </citation>
    <scope>NUCLEOTIDE SEQUENCE</scope>
    <source>
        <strain evidence="2">JCM 31740</strain>
    </source>
</reference>
<keyword evidence="1" id="KW-0812">Transmembrane</keyword>
<dbReference type="InterPro" id="IPR009321">
    <property type="entry name" value="DUF973"/>
</dbReference>
<name>A0A830H2T3_9CREN</name>
<feature type="transmembrane region" description="Helical" evidence="1">
    <location>
        <begin position="53"/>
        <end position="78"/>
    </location>
</feature>
<evidence type="ECO:0000313" key="2">
    <source>
        <dbReference type="EMBL" id="GGU02003.1"/>
    </source>
</evidence>
<gene>
    <name evidence="2" type="ORF">GCM10007116_18890</name>
</gene>
<evidence type="ECO:0000256" key="1">
    <source>
        <dbReference type="SAM" id="Phobius"/>
    </source>
</evidence>
<accession>A0A830H2T3</accession>
<reference evidence="2" key="2">
    <citation type="submission" date="2020-09" db="EMBL/GenBank/DDBJ databases">
        <authorList>
            <person name="Sun Q."/>
            <person name="Ohkuma M."/>
        </authorList>
    </citation>
    <scope>NUCLEOTIDE SEQUENCE</scope>
    <source>
        <strain evidence="2">JCM 31740</strain>
    </source>
</reference>
<feature type="transmembrane region" description="Helical" evidence="1">
    <location>
        <begin position="12"/>
        <end position="33"/>
    </location>
</feature>
<dbReference type="Pfam" id="PF06157">
    <property type="entry name" value="DUF973"/>
    <property type="match status" value="1"/>
</dbReference>
<dbReference type="Proteomes" id="UP000616143">
    <property type="component" value="Unassembled WGS sequence"/>
</dbReference>
<sequence length="334" mass="34871">MSSQLEIKGISDLKTASLISIVSAVLSIPLYLITRIAPLLVPTIPSPMSFRTIAAQLPLVVLLLAISLALGLAYIVLLRRGFSSLVRAGRNAGVGVTGTSLYVVGLVLVFLGVGLIILLLFVVLGASGRMTTGITAPQTSILTSGTTIPIGLPSSNVPVRAQLLGPILGGVVLLVVGALLSFVGEVLVLVAFFNLGSYYSEGLVKVGAILTIIPFVNVVAPFLLYFGLGNVQDKLRATPQPGRPVVYQLGGGTVGEDGVARVKLYSSRSVSVTSVRMWTTSGIRNATSVNPAVLQPGENYLEVGFGPLPGLPRGTYTLELTLSDGEIVRIFASY</sequence>